<dbReference type="PANTHER" id="PTHR35813:SF1">
    <property type="entry name" value="INNER MEMBRANE PROTEIN YBAN"/>
    <property type="match status" value="1"/>
</dbReference>
<accession>A0A285CS31</accession>
<keyword evidence="1" id="KW-1133">Transmembrane helix</keyword>
<dbReference type="OrthoDB" id="9816293at2"/>
<proteinExistence type="predicted"/>
<dbReference type="RefSeq" id="WP_097030056.1">
    <property type="nucleotide sequence ID" value="NZ_OAOQ01000004.1"/>
</dbReference>
<evidence type="ECO:0008006" key="4">
    <source>
        <dbReference type="Google" id="ProtNLM"/>
    </source>
</evidence>
<dbReference type="Proteomes" id="UP000219467">
    <property type="component" value="Unassembled WGS sequence"/>
</dbReference>
<gene>
    <name evidence="2" type="ORF">SAMN05878503_104251</name>
</gene>
<sequence>MHWLWVTGGLTALGLGMIGIFLPLVPTVPFLILAAFCFARSSERLHRWLLSHPVMGPPIQDWERSGAISLRGKKLATLSMVAVLGLSVGMELRPTILAIQAAVLTVTGIFIWTRPSA</sequence>
<dbReference type="InterPro" id="IPR007401">
    <property type="entry name" value="DUF454"/>
</dbReference>
<protein>
    <recommendedName>
        <fullName evidence="4">DUF454 domain-containing protein</fullName>
    </recommendedName>
</protein>
<feature type="transmembrane region" description="Helical" evidence="1">
    <location>
        <begin position="12"/>
        <end position="39"/>
    </location>
</feature>
<dbReference type="Pfam" id="PF04304">
    <property type="entry name" value="DUF454"/>
    <property type="match status" value="1"/>
</dbReference>
<dbReference type="AlphaFoldDB" id="A0A285CS31"/>
<feature type="transmembrane region" description="Helical" evidence="1">
    <location>
        <begin position="74"/>
        <end position="90"/>
    </location>
</feature>
<evidence type="ECO:0000256" key="1">
    <source>
        <dbReference type="SAM" id="Phobius"/>
    </source>
</evidence>
<feature type="transmembrane region" description="Helical" evidence="1">
    <location>
        <begin position="96"/>
        <end position="113"/>
    </location>
</feature>
<keyword evidence="1" id="KW-0472">Membrane</keyword>
<evidence type="ECO:0000313" key="2">
    <source>
        <dbReference type="EMBL" id="SNX69856.1"/>
    </source>
</evidence>
<dbReference type="PANTHER" id="PTHR35813">
    <property type="entry name" value="INNER MEMBRANE PROTEIN YBAN"/>
    <property type="match status" value="1"/>
</dbReference>
<organism evidence="2 3">
    <name type="scientific">Cereibacter ovatus</name>
    <dbReference type="NCBI Taxonomy" id="439529"/>
    <lineage>
        <taxon>Bacteria</taxon>
        <taxon>Pseudomonadati</taxon>
        <taxon>Pseudomonadota</taxon>
        <taxon>Alphaproteobacteria</taxon>
        <taxon>Rhodobacterales</taxon>
        <taxon>Paracoccaceae</taxon>
        <taxon>Cereibacter</taxon>
    </lineage>
</organism>
<keyword evidence="3" id="KW-1185">Reference proteome</keyword>
<evidence type="ECO:0000313" key="3">
    <source>
        <dbReference type="Proteomes" id="UP000219467"/>
    </source>
</evidence>
<dbReference type="PIRSF" id="PIRSF016789">
    <property type="entry name" value="DUF454"/>
    <property type="match status" value="1"/>
</dbReference>
<keyword evidence="1" id="KW-0812">Transmembrane</keyword>
<dbReference type="GO" id="GO:0005886">
    <property type="term" value="C:plasma membrane"/>
    <property type="evidence" value="ECO:0007669"/>
    <property type="project" value="TreeGrafter"/>
</dbReference>
<reference evidence="3" key="1">
    <citation type="submission" date="2017-08" db="EMBL/GenBank/DDBJ databases">
        <authorList>
            <person name="Varghese N."/>
            <person name="Submissions S."/>
        </authorList>
    </citation>
    <scope>NUCLEOTIDE SEQUENCE [LARGE SCALE GENOMIC DNA]</scope>
    <source>
        <strain evidence="3">JA234</strain>
    </source>
</reference>
<name>A0A285CS31_9RHOB</name>
<dbReference type="EMBL" id="OAOQ01000004">
    <property type="protein sequence ID" value="SNX69856.1"/>
    <property type="molecule type" value="Genomic_DNA"/>
</dbReference>